<proteinExistence type="predicted"/>
<dbReference type="STRING" id="1198114.AciX9_1823"/>
<dbReference type="eggNOG" id="ENOG5032WNR">
    <property type="taxonomic scope" value="Bacteria"/>
</dbReference>
<keyword evidence="1" id="KW-0732">Signal</keyword>
<dbReference type="EMBL" id="CP002480">
    <property type="protein sequence ID" value="ADW68870.1"/>
    <property type="molecule type" value="Genomic_DNA"/>
</dbReference>
<accession>E8WZI2</accession>
<sequence>MLKLLPLLLLILTPPLHAQHPDNALSEGEVEKLRESAPEPAARVLLFSAFLDQRAKEILTLTTGRRHAGREEDIHDQLEQFSSIANDLEDNLEDYAPRHKDLRKSIPKLLAATDRWQTAVKTPPDHDAYNVSRRLALEAITDLREDLTKLLEDQKAYFQLHPPNKENKQDSKPE</sequence>
<evidence type="ECO:0000313" key="3">
    <source>
        <dbReference type="Proteomes" id="UP000000343"/>
    </source>
</evidence>
<gene>
    <name evidence="2" type="ordered locus">AciX9_1823</name>
</gene>
<feature type="signal peptide" evidence="1">
    <location>
        <begin position="1"/>
        <end position="18"/>
    </location>
</feature>
<evidence type="ECO:0000313" key="2">
    <source>
        <dbReference type="EMBL" id="ADW68870.1"/>
    </source>
</evidence>
<name>E8WZI2_GRATM</name>
<dbReference type="OrthoDB" id="117854at2"/>
<keyword evidence="3" id="KW-1185">Reference proteome</keyword>
<protein>
    <submittedName>
        <fullName evidence="2">Uncharacterized protein</fullName>
    </submittedName>
</protein>
<dbReference type="HOGENOM" id="CLU_1481305_0_0_0"/>
<dbReference type="Proteomes" id="UP000000343">
    <property type="component" value="Chromosome"/>
</dbReference>
<organism evidence="3">
    <name type="scientific">Granulicella tundricola (strain ATCC BAA-1859 / DSM 23138 / MP5ACTX9)</name>
    <dbReference type="NCBI Taxonomy" id="1198114"/>
    <lineage>
        <taxon>Bacteria</taxon>
        <taxon>Pseudomonadati</taxon>
        <taxon>Acidobacteriota</taxon>
        <taxon>Terriglobia</taxon>
        <taxon>Terriglobales</taxon>
        <taxon>Acidobacteriaceae</taxon>
        <taxon>Granulicella</taxon>
    </lineage>
</organism>
<dbReference type="KEGG" id="acm:AciX9_1823"/>
<dbReference type="PaxDb" id="1198114-AciX9_1823"/>
<evidence type="ECO:0000256" key="1">
    <source>
        <dbReference type="SAM" id="SignalP"/>
    </source>
</evidence>
<reference evidence="3" key="1">
    <citation type="submission" date="2011-01" db="EMBL/GenBank/DDBJ databases">
        <title>Complete sequence of chromosome of Acidobacterium sp. MP5ACTX9.</title>
        <authorList>
            <consortium name="US DOE Joint Genome Institute"/>
            <person name="Lucas S."/>
            <person name="Copeland A."/>
            <person name="Lapidus A."/>
            <person name="Cheng J.-F."/>
            <person name="Goodwin L."/>
            <person name="Pitluck S."/>
            <person name="Teshima H."/>
            <person name="Detter J.C."/>
            <person name="Han C."/>
            <person name="Tapia R."/>
            <person name="Land M."/>
            <person name="Hauser L."/>
            <person name="Kyrpides N."/>
            <person name="Ivanova N."/>
            <person name="Ovchinnikova G."/>
            <person name="Pagani I."/>
            <person name="Rawat S.R."/>
            <person name="Mannisto M."/>
            <person name="Haggblom M.M."/>
            <person name="Woyke T."/>
        </authorList>
    </citation>
    <scope>NUCLEOTIDE SEQUENCE [LARGE SCALE GENOMIC DNA]</scope>
    <source>
        <strain evidence="3">MP5ACTX9</strain>
    </source>
</reference>
<feature type="chain" id="PRO_5003230106" evidence="1">
    <location>
        <begin position="19"/>
        <end position="174"/>
    </location>
</feature>
<dbReference type="AlphaFoldDB" id="E8WZI2"/>
<dbReference type="RefSeq" id="WP_013580189.1">
    <property type="nucleotide sequence ID" value="NC_015064.1"/>
</dbReference>